<comment type="caution">
    <text evidence="1">The sequence shown here is derived from an EMBL/GenBank/DDBJ whole genome shotgun (WGS) entry which is preliminary data.</text>
</comment>
<dbReference type="EMBL" id="LAZR01015903">
    <property type="protein sequence ID" value="KKM06853.1"/>
    <property type="molecule type" value="Genomic_DNA"/>
</dbReference>
<protein>
    <submittedName>
        <fullName evidence="1">Uncharacterized protein</fullName>
    </submittedName>
</protein>
<name>A0A0F9K6R1_9ZZZZ</name>
<gene>
    <name evidence="1" type="ORF">LCGC14_1739800</name>
</gene>
<organism evidence="1">
    <name type="scientific">marine sediment metagenome</name>
    <dbReference type="NCBI Taxonomy" id="412755"/>
    <lineage>
        <taxon>unclassified sequences</taxon>
        <taxon>metagenomes</taxon>
        <taxon>ecological metagenomes</taxon>
    </lineage>
</organism>
<sequence>MARSRLIRPEFWNDEKLATLSRDSRLTFVGMWTASDDYGTVKGHLTWLKNQIFPYENINKDTFEKWIMELENIGAIISFSYHQEKYYFIRNFPKHQKIDHPSKQRNPEPPDNILENVAPQSLHNLDETETETETETIEKKRLISKIIEKDSDEIYEFYKKFVKPGPKRDSIINIKKLLRNGKNKPELMGYIINYAEYLKRNAKTDKIYWIQPNNFFGEKERYQEFLTPPKLKPEEVELT</sequence>
<dbReference type="AlphaFoldDB" id="A0A0F9K6R1"/>
<evidence type="ECO:0000313" key="1">
    <source>
        <dbReference type="EMBL" id="KKM06853.1"/>
    </source>
</evidence>
<reference evidence="1" key="1">
    <citation type="journal article" date="2015" name="Nature">
        <title>Complex archaea that bridge the gap between prokaryotes and eukaryotes.</title>
        <authorList>
            <person name="Spang A."/>
            <person name="Saw J.H."/>
            <person name="Jorgensen S.L."/>
            <person name="Zaremba-Niedzwiedzka K."/>
            <person name="Martijn J."/>
            <person name="Lind A.E."/>
            <person name="van Eijk R."/>
            <person name="Schleper C."/>
            <person name="Guy L."/>
            <person name="Ettema T.J."/>
        </authorList>
    </citation>
    <scope>NUCLEOTIDE SEQUENCE</scope>
</reference>
<proteinExistence type="predicted"/>
<accession>A0A0F9K6R1</accession>